<dbReference type="EMBL" id="JBHSLU010000062">
    <property type="protein sequence ID" value="MFC5507086.1"/>
    <property type="molecule type" value="Genomic_DNA"/>
</dbReference>
<evidence type="ECO:0000259" key="1">
    <source>
        <dbReference type="Pfam" id="PF00881"/>
    </source>
</evidence>
<dbReference type="Gene3D" id="3.40.109.10">
    <property type="entry name" value="NADH Oxidase"/>
    <property type="match status" value="1"/>
</dbReference>
<sequence length="224" mass="24296">MKDAIGHPVPREAPTAFSEPSWPAVFSYQLGDFAPPPIVDFSSILEARRSTRILSRAPFRELCNLVNFVCGERQSWGRELHRSRRTTPSAGALHPVETVIVSTRGRQRLFRFNANLRTAELLRLHSAALAADGIRQAHSILPHAAGDFIVFLADPAKTGAVYDASTSLLWRDAGALMQTLHLAATAYRLGFCPIGGTGHDLMQAIFGPGSRMQALGMAAVGRPA</sequence>
<dbReference type="InterPro" id="IPR000415">
    <property type="entry name" value="Nitroreductase-like"/>
</dbReference>
<reference evidence="3" key="1">
    <citation type="journal article" date="2019" name="Int. J. Syst. Evol. Microbiol.">
        <title>The Global Catalogue of Microorganisms (GCM) 10K type strain sequencing project: providing services to taxonomists for standard genome sequencing and annotation.</title>
        <authorList>
            <consortium name="The Broad Institute Genomics Platform"/>
            <consortium name="The Broad Institute Genome Sequencing Center for Infectious Disease"/>
            <person name="Wu L."/>
            <person name="Ma J."/>
        </authorList>
    </citation>
    <scope>NUCLEOTIDE SEQUENCE [LARGE SCALE GENOMIC DNA]</scope>
    <source>
        <strain evidence="3">CCUG 43117</strain>
    </source>
</reference>
<gene>
    <name evidence="2" type="ORF">ACFPN9_17755</name>
</gene>
<keyword evidence="3" id="KW-1185">Reference proteome</keyword>
<feature type="domain" description="Nitroreductase" evidence="1">
    <location>
        <begin position="48"/>
        <end position="221"/>
    </location>
</feature>
<proteinExistence type="predicted"/>
<dbReference type="InterPro" id="IPR029479">
    <property type="entry name" value="Nitroreductase"/>
</dbReference>
<dbReference type="RefSeq" id="WP_377817368.1">
    <property type="nucleotide sequence ID" value="NZ_JBHSLU010000062.1"/>
</dbReference>
<dbReference type="SUPFAM" id="SSF55469">
    <property type="entry name" value="FMN-dependent nitroreductase-like"/>
    <property type="match status" value="1"/>
</dbReference>
<dbReference type="Pfam" id="PF00881">
    <property type="entry name" value="Nitroreductase"/>
    <property type="match status" value="1"/>
</dbReference>
<evidence type="ECO:0000313" key="2">
    <source>
        <dbReference type="EMBL" id="MFC5507086.1"/>
    </source>
</evidence>
<comment type="caution">
    <text evidence="2">The sequence shown here is derived from an EMBL/GenBank/DDBJ whole genome shotgun (WGS) entry which is preliminary data.</text>
</comment>
<name>A0ABW0P469_9HYPH</name>
<protein>
    <submittedName>
        <fullName evidence="2">Nitroreductase family protein</fullName>
    </submittedName>
</protein>
<evidence type="ECO:0000313" key="3">
    <source>
        <dbReference type="Proteomes" id="UP001596060"/>
    </source>
</evidence>
<accession>A0ABW0P469</accession>
<dbReference type="Proteomes" id="UP001596060">
    <property type="component" value="Unassembled WGS sequence"/>
</dbReference>
<organism evidence="2 3">
    <name type="scientific">Bosea massiliensis</name>
    <dbReference type="NCBI Taxonomy" id="151419"/>
    <lineage>
        <taxon>Bacteria</taxon>
        <taxon>Pseudomonadati</taxon>
        <taxon>Pseudomonadota</taxon>
        <taxon>Alphaproteobacteria</taxon>
        <taxon>Hyphomicrobiales</taxon>
        <taxon>Boseaceae</taxon>
        <taxon>Bosea</taxon>
    </lineage>
</organism>